<keyword evidence="1" id="KW-0732">Signal</keyword>
<name>A0A1H8FGW3_9ACTN</name>
<reference evidence="3 4" key="1">
    <citation type="submission" date="2016-10" db="EMBL/GenBank/DDBJ databases">
        <authorList>
            <person name="de Groot N.N."/>
        </authorList>
    </citation>
    <scope>NUCLEOTIDE SEQUENCE [LARGE SCALE GENOMIC DNA]</scope>
    <source>
        <strain evidence="3 4">CGMCC 4.2026</strain>
    </source>
</reference>
<accession>A0A1H8FGW3</accession>
<proteinExistence type="predicted"/>
<dbReference type="PANTHER" id="PTHR40446:SF2">
    <property type="entry name" value="N-ACETYLGLUCOSAMINE-1-PHOSPHODIESTER ALPHA-N-ACETYLGLUCOSAMINIDASE"/>
    <property type="match status" value="1"/>
</dbReference>
<feature type="domain" description="BIG2" evidence="2">
    <location>
        <begin position="518"/>
        <end position="602"/>
    </location>
</feature>
<gene>
    <name evidence="3" type="ORF">SAMN05216267_1003289</name>
</gene>
<dbReference type="OrthoDB" id="9809781at2"/>
<dbReference type="InterPro" id="IPR029052">
    <property type="entry name" value="Metallo-depent_PP-like"/>
</dbReference>
<dbReference type="EMBL" id="FODD01000003">
    <property type="protein sequence ID" value="SEN30397.1"/>
    <property type="molecule type" value="Genomic_DNA"/>
</dbReference>
<dbReference type="SUPFAM" id="SSF49373">
    <property type="entry name" value="Invasin/intimin cell-adhesion fragments"/>
    <property type="match status" value="1"/>
</dbReference>
<dbReference type="Gene3D" id="2.60.40.1080">
    <property type="match status" value="2"/>
</dbReference>
<feature type="domain" description="BIG2" evidence="2">
    <location>
        <begin position="1079"/>
        <end position="1153"/>
    </location>
</feature>
<dbReference type="InterPro" id="IPR008964">
    <property type="entry name" value="Invasin/intimin_cell_adhesion"/>
</dbReference>
<keyword evidence="4" id="KW-1185">Reference proteome</keyword>
<dbReference type="STRING" id="310780.SAMN05216267_1003289"/>
<dbReference type="RefSeq" id="WP_075016262.1">
    <property type="nucleotide sequence ID" value="NZ_FODD01000003.1"/>
</dbReference>
<feature type="signal peptide" evidence="1">
    <location>
        <begin position="1"/>
        <end position="36"/>
    </location>
</feature>
<evidence type="ECO:0000259" key="2">
    <source>
        <dbReference type="SMART" id="SM00635"/>
    </source>
</evidence>
<dbReference type="PANTHER" id="PTHR40446">
    <property type="entry name" value="N-ACETYLGLUCOSAMINE-1-PHOSPHODIESTER ALPHA-N-ACETYLGLUCOSAMINIDASE"/>
    <property type="match status" value="1"/>
</dbReference>
<feature type="chain" id="PRO_5038807392" evidence="1">
    <location>
        <begin position="37"/>
        <end position="1155"/>
    </location>
</feature>
<protein>
    <submittedName>
        <fullName evidence="3">Calcineurin-like phosphoesterase</fullName>
    </submittedName>
</protein>
<dbReference type="InterPro" id="IPR003343">
    <property type="entry name" value="Big_2"/>
</dbReference>
<dbReference type="Proteomes" id="UP000181951">
    <property type="component" value="Unassembled WGS sequence"/>
</dbReference>
<dbReference type="Gene3D" id="3.60.21.10">
    <property type="match status" value="1"/>
</dbReference>
<evidence type="ECO:0000313" key="4">
    <source>
        <dbReference type="Proteomes" id="UP000181951"/>
    </source>
</evidence>
<evidence type="ECO:0000256" key="1">
    <source>
        <dbReference type="SAM" id="SignalP"/>
    </source>
</evidence>
<dbReference type="AlphaFoldDB" id="A0A1H8FGW3"/>
<dbReference type="InterPro" id="IPR018711">
    <property type="entry name" value="NAGPA"/>
</dbReference>
<dbReference type="SUPFAM" id="SSF56300">
    <property type="entry name" value="Metallo-dependent phosphatases"/>
    <property type="match status" value="1"/>
</dbReference>
<evidence type="ECO:0000313" key="3">
    <source>
        <dbReference type="EMBL" id="SEN30397.1"/>
    </source>
</evidence>
<sequence length="1155" mass="118266">MRHSGIRVAGAGSRRTAMVAALALALTGVVTGAAVASGPAQDASAATADTAGRPAADSWLPKTPQNWPLVVDYDRTPEQTVTRGLQHYSETYDTVGGRQHIQVLTADLGDPNLRVGTVEAGDTLTNPADETPSSMAHRTHAVAGVNGDYFEIHASGRPLGGIMSDGHLLKSPQKDFDSVLAVKPDGTMVMGPQTFSGTITDGSATHPLTSLNTVNDAAAGGITEVTPDLGETPGLAKPSTLVLGHTAAGGFVVDGVQAGVTTVPKLGADQLGLLGAGDGGQWLTGSLHAGDTVGIASQLSPDNDVTQLISGVDTLVKDGQVYTDPTGTPPSGTNPETAVGITKDGKHAIVVAIDGHGGSETAFGVTAQQAAGYMVAHGAWTAMLFDGGGSTGMVSRAPGADQAEVVNTPSDLPGNTERPVANGIFFYSTAKDAGPAVATVVNDGKPVTTVAGGSIPLPVHSVDRFANPAAGTPRVRVEPASLATYADGRLTPLRAGTGRIIASNGLAITSQKLTVVDTLASLSVSPDQVDLGSGATQQLTLSGTVKGGGQVQIPAEAATWKVTPSDLGTVDAHGLFSADPSNGGLADVTATVAGATASSSIAVGSVTKTIDPMSSLDNWRLSTNSTGKPATLSADPGVVAPGSTASGSLKLDYSMPAGSGVKQLVLVPKVTLATDTDNGQVPTGIGVWIKGDGNGIELAERYIGVNGTSTTLYPTFVTWNGWHLAVAQLPAGMQFPLTISFVDFLAISPSTSYSGSLNVGGLQALYSPRPVTTPAYHAVPQNPDWLSYEEDSADFAKKGTTLLAGDDAHMLASDPGSVSSNVMDSIAERLPTLAPQARPDAAQFLGDMADDGKLPDLQFAKSKMDALGVPERDIVGNHEITQGADAENGNYSATFGDTHYAYGLGRAQVIVTDNSHGSLQSSDPFQDPTGEQYPWLVQQLTAAATAKDVLVVTHMPAYDPHPAANSQFTDRWEARMYLRLVQRFQQTHPSQHVVMMYGHARGFAEQILDPEGHSVTAAEGGIPQFTFADLGMPAYAPADQGGFYHFGLMRVGNDGALQFSVEPALSGITVAAPSGPLTAGSQTVLTATGTQVAGDNIAPLTIPIADPASHVWSSSDARIASVDRVTGRVTAHHAGTATVSVTSGGVTASTQVTVQ</sequence>
<dbReference type="Pfam" id="PF02368">
    <property type="entry name" value="Big_2"/>
    <property type="match status" value="1"/>
</dbReference>
<dbReference type="Pfam" id="PF09992">
    <property type="entry name" value="NAGPA"/>
    <property type="match status" value="1"/>
</dbReference>
<organism evidence="3 4">
    <name type="scientific">Actinacidiphila rubida</name>
    <dbReference type="NCBI Taxonomy" id="310780"/>
    <lineage>
        <taxon>Bacteria</taxon>
        <taxon>Bacillati</taxon>
        <taxon>Actinomycetota</taxon>
        <taxon>Actinomycetes</taxon>
        <taxon>Kitasatosporales</taxon>
        <taxon>Streptomycetaceae</taxon>
        <taxon>Actinacidiphila</taxon>
    </lineage>
</organism>
<dbReference type="SMART" id="SM00635">
    <property type="entry name" value="BID_2"/>
    <property type="match status" value="2"/>
</dbReference>